<dbReference type="InterPro" id="IPR014710">
    <property type="entry name" value="RmlC-like_jellyroll"/>
</dbReference>
<keyword evidence="4" id="KW-0560">Oxidoreductase</keyword>
<comment type="similarity">
    <text evidence="1 2">Belongs to the pirin family.</text>
</comment>
<feature type="domain" description="Pirin N-terminal" evidence="3">
    <location>
        <begin position="10"/>
        <end position="71"/>
    </location>
</feature>
<reference evidence="4" key="1">
    <citation type="submission" date="2019-11" db="EMBL/GenBank/DDBJ databases">
        <authorList>
            <person name="Feng L."/>
        </authorList>
    </citation>
    <scope>NUCLEOTIDE SEQUENCE</scope>
    <source>
        <strain evidence="4">CinnocuumLFYP12</strain>
    </source>
</reference>
<dbReference type="EC" id="1.13.11.24" evidence="4"/>
<evidence type="ECO:0000313" key="4">
    <source>
        <dbReference type="EMBL" id="VYT48376.1"/>
    </source>
</evidence>
<dbReference type="InterPro" id="IPR003829">
    <property type="entry name" value="Pirin_N_dom"/>
</dbReference>
<dbReference type="Pfam" id="PF02678">
    <property type="entry name" value="Pirin"/>
    <property type="match status" value="1"/>
</dbReference>
<evidence type="ECO:0000256" key="1">
    <source>
        <dbReference type="ARBA" id="ARBA00008416"/>
    </source>
</evidence>
<sequence length="72" mass="8572">MMKKIDHRNMGRSCLGWLDSWFHFSFAEYYNPKNMHYGVLRVVNDDTIQPHTGFETHPHRDMEIITYVIEGG</sequence>
<dbReference type="SUPFAM" id="SSF51182">
    <property type="entry name" value="RmlC-like cupins"/>
    <property type="match status" value="1"/>
</dbReference>
<dbReference type="InterPro" id="IPR011051">
    <property type="entry name" value="RmlC_Cupin_sf"/>
</dbReference>
<dbReference type="GO" id="GO:0008127">
    <property type="term" value="F:quercetin 2,3-dioxygenase activity"/>
    <property type="evidence" value="ECO:0007669"/>
    <property type="project" value="UniProtKB-EC"/>
</dbReference>
<dbReference type="Gene3D" id="2.60.120.10">
    <property type="entry name" value="Jelly Rolls"/>
    <property type="match status" value="1"/>
</dbReference>
<dbReference type="AlphaFoldDB" id="A0A6N2X3B9"/>
<keyword evidence="4" id="KW-0223">Dioxygenase</keyword>
<proteinExistence type="inferred from homology"/>
<accession>A0A6N2X3B9</accession>
<protein>
    <submittedName>
        <fullName evidence="4">Quercetin 2,3-dioxygenase</fullName>
        <ecNumber evidence="4">1.13.11.24</ecNumber>
    </submittedName>
</protein>
<gene>
    <name evidence="4" type="primary">yhhW_2</name>
    <name evidence="4" type="ORF">CILFYP12_03806</name>
</gene>
<dbReference type="PANTHER" id="PTHR43212:SF3">
    <property type="entry name" value="QUERCETIN 2,3-DIOXYGENASE"/>
    <property type="match status" value="1"/>
</dbReference>
<dbReference type="EMBL" id="CACRTE010000038">
    <property type="protein sequence ID" value="VYT48376.1"/>
    <property type="molecule type" value="Genomic_DNA"/>
</dbReference>
<dbReference type="PANTHER" id="PTHR43212">
    <property type="entry name" value="QUERCETIN 2,3-DIOXYGENASE"/>
    <property type="match status" value="1"/>
</dbReference>
<name>A0A6N2X3B9_CLOIN</name>
<evidence type="ECO:0000259" key="3">
    <source>
        <dbReference type="Pfam" id="PF02678"/>
    </source>
</evidence>
<organism evidence="4">
    <name type="scientific">Clostridium innocuum</name>
    <dbReference type="NCBI Taxonomy" id="1522"/>
    <lineage>
        <taxon>Bacteria</taxon>
        <taxon>Bacillati</taxon>
        <taxon>Bacillota</taxon>
        <taxon>Clostridia</taxon>
        <taxon>Eubacteriales</taxon>
        <taxon>Clostridiaceae</taxon>
        <taxon>Clostridium</taxon>
    </lineage>
</organism>
<evidence type="ECO:0000256" key="2">
    <source>
        <dbReference type="RuleBase" id="RU003457"/>
    </source>
</evidence>
<dbReference type="InterPro" id="IPR012093">
    <property type="entry name" value="Pirin"/>
</dbReference>